<dbReference type="EMBL" id="FOBB01000010">
    <property type="protein sequence ID" value="SEN38355.1"/>
    <property type="molecule type" value="Genomic_DNA"/>
</dbReference>
<evidence type="ECO:0000259" key="2">
    <source>
        <dbReference type="Pfam" id="PF05170"/>
    </source>
</evidence>
<sequence length="1076" mass="121411">MKKITRKRLLRLILIPVVCVLVLLGIAAAILYSQQQRLVGLAVKELNKQLPGELVVGSSNISLFQNFPYISIGLRQVRFYGSKQQTGKPIYEAERMYVGFSLPDILRQQYHVKVIRLKNGSLNLVKDRAGRLNIVEASRIAQDTTAVTDTTASPLDLDIKKVVLRNMRIAYLDKQSGQQLTVQIERIQSALRADDTQMLAGLDGKMLIDFTRPGDTTLFRNKKLQTSIKLAYNKSSQLLQLPKGTLKLEDAVFNITGSADLLHGNDVDLHIKGDKPDLKQLFAFAPESVAKQLEHFKYAGHLSFDGKVKGKLTGGQMPLIELSFSCSDAWLHNTQADKKLDSLAFKGYYTNGAARSLKTSELRLLNMNARPGQGIFRGNFIMRDFTDPKVLMQIDSDLELGFVGDFLGIADLQRITGRILLKMNFKEVVDLSVPEQSMGKLTQGIQSELTVKGLTFRIPGYPHIIEHLNLHADMRNGFVKMDSLSFNLGHSDFHMNGSISDLPALFHKQQKPVLVMLKANSNKMIMKELLAFDTAKMRKAQEEIYGFNIGASLETSVNELRHPNPLPKGKFKIEQLRASFKHYPHAFHDFGAELTINDTALLLRNFAGLIDSSDIHFSGRVINYALWFNKVMRGKTQVAFDLKSQHLAMNDLLGKYSRTYVPADYHNEVGRNIWLRSKIDLRYDSAFRFAKIKIANISGSLQKHAFELDSISGIVKIGADNFIKIDTLKGKIGRSDFDINMRLYAGKDTTRRKKENFLRFNSRFLDVDQLTNYQLTAAKEAAPSISNMPVATNAVAKTSAHAKAFNIFEVPFIDFNASVNVGKIKYHRLWIKNLSTNARMLSNQHIYLDTLNLDIAEGKLAAHAHFNGSNPDKIYLTSRINVQDMNIEKMMLKLDYLGQDYVINKNIKGRLTGQIKSYVQVHPDLTPLIDHSKAQLDVAIYNGVLINFAPMQAMSSYFKDKNLNMVRFDTLRNKLTFKDGALSIPAMNINSSLGFMEISGKQSLNMQMEYYLRIPMKMVTSVGFRMLFGKKQEEVDPDQVDAIEYRDKDKKIRFMNIKITGTPDNYKVGLGKGKKA</sequence>
<dbReference type="Pfam" id="PF05170">
    <property type="entry name" value="AsmA"/>
    <property type="match status" value="1"/>
</dbReference>
<dbReference type="InterPro" id="IPR007844">
    <property type="entry name" value="AsmA"/>
</dbReference>
<organism evidence="3 4">
    <name type="scientific">Chitinophaga rupis</name>
    <dbReference type="NCBI Taxonomy" id="573321"/>
    <lineage>
        <taxon>Bacteria</taxon>
        <taxon>Pseudomonadati</taxon>
        <taxon>Bacteroidota</taxon>
        <taxon>Chitinophagia</taxon>
        <taxon>Chitinophagales</taxon>
        <taxon>Chitinophagaceae</taxon>
        <taxon>Chitinophaga</taxon>
    </lineage>
</organism>
<keyword evidence="1" id="KW-1133">Transmembrane helix</keyword>
<dbReference type="GO" id="GO:0005886">
    <property type="term" value="C:plasma membrane"/>
    <property type="evidence" value="ECO:0007669"/>
    <property type="project" value="TreeGrafter"/>
</dbReference>
<dbReference type="GO" id="GO:0090313">
    <property type="term" value="P:regulation of protein targeting to membrane"/>
    <property type="evidence" value="ECO:0007669"/>
    <property type="project" value="TreeGrafter"/>
</dbReference>
<feature type="domain" description="AsmA" evidence="2">
    <location>
        <begin position="28"/>
        <end position="984"/>
    </location>
</feature>
<keyword evidence="1" id="KW-0472">Membrane</keyword>
<dbReference type="PANTHER" id="PTHR30441:SF8">
    <property type="entry name" value="DUF748 DOMAIN-CONTAINING PROTEIN"/>
    <property type="match status" value="1"/>
</dbReference>
<keyword evidence="1" id="KW-0812">Transmembrane</keyword>
<feature type="transmembrane region" description="Helical" evidence="1">
    <location>
        <begin position="12"/>
        <end position="32"/>
    </location>
</feature>
<name>A0A1H8G3N2_9BACT</name>
<dbReference type="STRING" id="573321.SAMN04488505_11018"/>
<evidence type="ECO:0000256" key="1">
    <source>
        <dbReference type="SAM" id="Phobius"/>
    </source>
</evidence>
<proteinExistence type="predicted"/>
<gene>
    <name evidence="3" type="ORF">SAMN04488505_11018</name>
</gene>
<dbReference type="RefSeq" id="WP_089919557.1">
    <property type="nucleotide sequence ID" value="NZ_FOBB01000010.1"/>
</dbReference>
<evidence type="ECO:0000313" key="3">
    <source>
        <dbReference type="EMBL" id="SEN38355.1"/>
    </source>
</evidence>
<dbReference type="Proteomes" id="UP000198984">
    <property type="component" value="Unassembled WGS sequence"/>
</dbReference>
<reference evidence="3 4" key="1">
    <citation type="submission" date="2016-10" db="EMBL/GenBank/DDBJ databases">
        <authorList>
            <person name="de Groot N.N."/>
        </authorList>
    </citation>
    <scope>NUCLEOTIDE SEQUENCE [LARGE SCALE GENOMIC DNA]</scope>
    <source>
        <strain evidence="3 4">DSM 21039</strain>
    </source>
</reference>
<dbReference type="PANTHER" id="PTHR30441">
    <property type="entry name" value="DUF748 DOMAIN-CONTAINING PROTEIN"/>
    <property type="match status" value="1"/>
</dbReference>
<evidence type="ECO:0000313" key="4">
    <source>
        <dbReference type="Proteomes" id="UP000198984"/>
    </source>
</evidence>
<dbReference type="OrthoDB" id="1489065at2"/>
<keyword evidence="4" id="KW-1185">Reference proteome</keyword>
<dbReference type="AlphaFoldDB" id="A0A1H8G3N2"/>
<accession>A0A1H8G3N2</accession>
<protein>
    <submittedName>
        <fullName evidence="3">AsmA family protein</fullName>
    </submittedName>
</protein>
<dbReference type="InterPro" id="IPR052894">
    <property type="entry name" value="AsmA-related"/>
</dbReference>